<reference evidence="1" key="1">
    <citation type="submission" date="2021-06" db="EMBL/GenBank/DDBJ databases">
        <title>Comparative genomics, transcriptomics and evolutionary studies reveal genomic signatures of adaptation to plant cell wall in hemibiotrophic fungi.</title>
        <authorList>
            <consortium name="DOE Joint Genome Institute"/>
            <person name="Baroncelli R."/>
            <person name="Diaz J.F."/>
            <person name="Benocci T."/>
            <person name="Peng M."/>
            <person name="Battaglia E."/>
            <person name="Haridas S."/>
            <person name="Andreopoulos W."/>
            <person name="Labutti K."/>
            <person name="Pangilinan J."/>
            <person name="Floch G.L."/>
            <person name="Makela M.R."/>
            <person name="Henrissat B."/>
            <person name="Grigoriev I.V."/>
            <person name="Crouch J.A."/>
            <person name="De Vries R.P."/>
            <person name="Sukno S.A."/>
            <person name="Thon M.R."/>
        </authorList>
    </citation>
    <scope>NUCLEOTIDE SEQUENCE</scope>
    <source>
        <strain evidence="1">MAFF235873</strain>
    </source>
</reference>
<evidence type="ECO:0000313" key="2">
    <source>
        <dbReference type="Proteomes" id="UP001232148"/>
    </source>
</evidence>
<evidence type="ECO:0000313" key="1">
    <source>
        <dbReference type="EMBL" id="KAK2032727.1"/>
    </source>
</evidence>
<dbReference type="EMBL" id="MU842828">
    <property type="protein sequence ID" value="KAK2032727.1"/>
    <property type="molecule type" value="Genomic_DNA"/>
</dbReference>
<name>A0AAD9M5N8_9PEZI</name>
<sequence>MYLPSVECGRWFPVLVPKTGCLASSDSPHAFSSRALQDAAQPRYCRHLSTLAPSGRGEPRSCHVFNQSINLGR</sequence>
<gene>
    <name evidence="1" type="ORF">LX32DRAFT_169202</name>
</gene>
<dbReference type="Proteomes" id="UP001232148">
    <property type="component" value="Unassembled WGS sequence"/>
</dbReference>
<organism evidence="1 2">
    <name type="scientific">Colletotrichum zoysiae</name>
    <dbReference type="NCBI Taxonomy" id="1216348"/>
    <lineage>
        <taxon>Eukaryota</taxon>
        <taxon>Fungi</taxon>
        <taxon>Dikarya</taxon>
        <taxon>Ascomycota</taxon>
        <taxon>Pezizomycotina</taxon>
        <taxon>Sordariomycetes</taxon>
        <taxon>Hypocreomycetidae</taxon>
        <taxon>Glomerellales</taxon>
        <taxon>Glomerellaceae</taxon>
        <taxon>Colletotrichum</taxon>
        <taxon>Colletotrichum graminicola species complex</taxon>
    </lineage>
</organism>
<protein>
    <submittedName>
        <fullName evidence="1">Uncharacterized protein</fullName>
    </submittedName>
</protein>
<keyword evidence="2" id="KW-1185">Reference proteome</keyword>
<proteinExistence type="predicted"/>
<dbReference type="AlphaFoldDB" id="A0AAD9M5N8"/>
<accession>A0AAD9M5N8</accession>
<comment type="caution">
    <text evidence="1">The sequence shown here is derived from an EMBL/GenBank/DDBJ whole genome shotgun (WGS) entry which is preliminary data.</text>
</comment>